<keyword evidence="2" id="KW-1133">Transmembrane helix</keyword>
<comment type="caution">
    <text evidence="3">The sequence shown here is derived from an EMBL/GenBank/DDBJ whole genome shotgun (WGS) entry which is preliminary data.</text>
</comment>
<protein>
    <submittedName>
        <fullName evidence="3">Uncharacterized protein</fullName>
    </submittedName>
</protein>
<keyword evidence="2" id="KW-0472">Membrane</keyword>
<feature type="region of interest" description="Disordered" evidence="1">
    <location>
        <begin position="307"/>
        <end position="326"/>
    </location>
</feature>
<dbReference type="AlphaFoldDB" id="A0AA36GQE0"/>
<evidence type="ECO:0000313" key="4">
    <source>
        <dbReference type="Proteomes" id="UP001176961"/>
    </source>
</evidence>
<reference evidence="3" key="1">
    <citation type="submission" date="2023-07" db="EMBL/GenBank/DDBJ databases">
        <authorList>
            <consortium name="CYATHOMIX"/>
        </authorList>
    </citation>
    <scope>NUCLEOTIDE SEQUENCE</scope>
    <source>
        <strain evidence="3">N/A</strain>
    </source>
</reference>
<evidence type="ECO:0000256" key="2">
    <source>
        <dbReference type="SAM" id="Phobius"/>
    </source>
</evidence>
<evidence type="ECO:0000313" key="3">
    <source>
        <dbReference type="EMBL" id="CAJ0596265.1"/>
    </source>
</evidence>
<name>A0AA36GQE0_CYLNA</name>
<keyword evidence="2" id="KW-0812">Transmembrane</keyword>
<feature type="region of interest" description="Disordered" evidence="1">
    <location>
        <begin position="176"/>
        <end position="196"/>
    </location>
</feature>
<feature type="compositionally biased region" description="Basic residues" evidence="1">
    <location>
        <begin position="345"/>
        <end position="361"/>
    </location>
</feature>
<organism evidence="3 4">
    <name type="scientific">Cylicocyclus nassatus</name>
    <name type="common">Nematode worm</name>
    <dbReference type="NCBI Taxonomy" id="53992"/>
    <lineage>
        <taxon>Eukaryota</taxon>
        <taxon>Metazoa</taxon>
        <taxon>Ecdysozoa</taxon>
        <taxon>Nematoda</taxon>
        <taxon>Chromadorea</taxon>
        <taxon>Rhabditida</taxon>
        <taxon>Rhabditina</taxon>
        <taxon>Rhabditomorpha</taxon>
        <taxon>Strongyloidea</taxon>
        <taxon>Strongylidae</taxon>
        <taxon>Cylicocyclus</taxon>
    </lineage>
</organism>
<gene>
    <name evidence="3" type="ORF">CYNAS_LOCUS8248</name>
</gene>
<dbReference type="EMBL" id="CATQJL010000112">
    <property type="protein sequence ID" value="CAJ0596265.1"/>
    <property type="molecule type" value="Genomic_DNA"/>
</dbReference>
<accession>A0AA36GQE0</accession>
<keyword evidence="4" id="KW-1185">Reference proteome</keyword>
<sequence length="361" mass="40779">MGTKLTELYDFELGTLGLESLMPRMGNVYYVPSTVLTRSVRSLSICTLYSSVGWWSLSLMRTPYDIWMIAWIAIVAVIVQFTVFCRRRSRPTLTQFDLGKARHEPETYNPVLEAMLATSFNENLKTCLEMSIRDGIPTQDSLETLLISVAEKGGKERAYEKMEEVDMDFFIEKSREKSKESTSAEGQREEVKLKKLQETQPDLIDYGTLEDPGEVKVKEMRSLRVGSLQHLLLQLSRAKAARLEKNKASGSEPSSQEAKRRSKAQLQKASSISLPTVSTEPFQVKASTLPTTKATFGDAKPMKMTVKSKFTRPVPMKLENAKDMRMRKNAVVKSASAEVFATPRRTGKRSAKKKATKRKRK</sequence>
<feature type="transmembrane region" description="Helical" evidence="2">
    <location>
        <begin position="66"/>
        <end position="85"/>
    </location>
</feature>
<feature type="region of interest" description="Disordered" evidence="1">
    <location>
        <begin position="243"/>
        <end position="272"/>
    </location>
</feature>
<dbReference type="Proteomes" id="UP001176961">
    <property type="component" value="Unassembled WGS sequence"/>
</dbReference>
<evidence type="ECO:0000256" key="1">
    <source>
        <dbReference type="SAM" id="MobiDB-lite"/>
    </source>
</evidence>
<proteinExistence type="predicted"/>
<feature type="region of interest" description="Disordered" evidence="1">
    <location>
        <begin position="332"/>
        <end position="361"/>
    </location>
</feature>